<dbReference type="InterPro" id="IPR036259">
    <property type="entry name" value="MFS_trans_sf"/>
</dbReference>
<feature type="transmembrane region" description="Helical" evidence="7">
    <location>
        <begin position="20"/>
        <end position="41"/>
    </location>
</feature>
<evidence type="ECO:0000256" key="5">
    <source>
        <dbReference type="ARBA" id="ARBA00022989"/>
    </source>
</evidence>
<organism evidence="8 9">
    <name type="scientific">Qipengyuania polymorpha</name>
    <dbReference type="NCBI Taxonomy" id="2867234"/>
    <lineage>
        <taxon>Bacteria</taxon>
        <taxon>Pseudomonadati</taxon>
        <taxon>Pseudomonadota</taxon>
        <taxon>Alphaproteobacteria</taxon>
        <taxon>Sphingomonadales</taxon>
        <taxon>Erythrobacteraceae</taxon>
        <taxon>Qipengyuania</taxon>
    </lineage>
</organism>
<feature type="transmembrane region" description="Helical" evidence="7">
    <location>
        <begin position="157"/>
        <end position="175"/>
    </location>
</feature>
<protein>
    <submittedName>
        <fullName evidence="8">MFS transporter</fullName>
    </submittedName>
</protein>
<keyword evidence="5 7" id="KW-1133">Transmembrane helix</keyword>
<dbReference type="Proteomes" id="UP000783253">
    <property type="component" value="Unassembled WGS sequence"/>
</dbReference>
<feature type="transmembrane region" description="Helical" evidence="7">
    <location>
        <begin position="316"/>
        <end position="336"/>
    </location>
</feature>
<feature type="transmembrane region" description="Helical" evidence="7">
    <location>
        <begin position="342"/>
        <end position="363"/>
    </location>
</feature>
<accession>A0ABS7IYC4</accession>
<dbReference type="EMBL" id="JAIGNK010000001">
    <property type="protein sequence ID" value="MBX7457060.1"/>
    <property type="molecule type" value="Genomic_DNA"/>
</dbReference>
<proteinExistence type="inferred from homology"/>
<comment type="subcellular location">
    <subcellularLocation>
        <location evidence="1">Membrane</location>
        <topology evidence="1">Multi-pass membrane protein</topology>
    </subcellularLocation>
</comment>
<keyword evidence="4 7" id="KW-0812">Transmembrane</keyword>
<dbReference type="SUPFAM" id="SSF103473">
    <property type="entry name" value="MFS general substrate transporter"/>
    <property type="match status" value="1"/>
</dbReference>
<dbReference type="PANTHER" id="PTHR12778">
    <property type="entry name" value="SOLUTE CARRIER FAMILY 33 ACETYL-COA TRANSPORTER -RELATED"/>
    <property type="match status" value="1"/>
</dbReference>
<evidence type="ECO:0000313" key="8">
    <source>
        <dbReference type="EMBL" id="MBX7457060.1"/>
    </source>
</evidence>
<keyword evidence="9" id="KW-1185">Reference proteome</keyword>
<dbReference type="Pfam" id="PF07690">
    <property type="entry name" value="MFS_1"/>
    <property type="match status" value="1"/>
</dbReference>
<feature type="transmembrane region" description="Helical" evidence="7">
    <location>
        <begin position="89"/>
        <end position="109"/>
    </location>
</feature>
<dbReference type="PANTHER" id="PTHR12778:SF10">
    <property type="entry name" value="MAJOR FACILITATOR SUPERFAMILY DOMAIN-CONTAINING PROTEIN 3"/>
    <property type="match status" value="1"/>
</dbReference>
<gene>
    <name evidence="8" type="ORF">K3152_02270</name>
</gene>
<evidence type="ECO:0000256" key="3">
    <source>
        <dbReference type="ARBA" id="ARBA00022448"/>
    </source>
</evidence>
<feature type="transmembrane region" description="Helical" evidence="7">
    <location>
        <begin position="246"/>
        <end position="266"/>
    </location>
</feature>
<feature type="transmembrane region" description="Helical" evidence="7">
    <location>
        <begin position="375"/>
        <end position="393"/>
    </location>
</feature>
<feature type="transmembrane region" description="Helical" evidence="7">
    <location>
        <begin position="47"/>
        <end position="68"/>
    </location>
</feature>
<evidence type="ECO:0000256" key="1">
    <source>
        <dbReference type="ARBA" id="ARBA00004141"/>
    </source>
</evidence>
<reference evidence="8 9" key="1">
    <citation type="submission" date="2021-08" db="EMBL/GenBank/DDBJ databases">
        <title>Comparative Genomics Analysis of the Genus Qipengyuania Reveals Extensive Genetic Diversity and Metabolic Versatility, Including the Description of Fifteen Novel Species.</title>
        <authorList>
            <person name="Liu Y."/>
        </authorList>
    </citation>
    <scope>NUCLEOTIDE SEQUENCE [LARGE SCALE GENOMIC DNA]</scope>
    <source>
        <strain evidence="8 9">1NDH17</strain>
    </source>
</reference>
<dbReference type="InterPro" id="IPR004752">
    <property type="entry name" value="AmpG_permease/AT-1"/>
</dbReference>
<dbReference type="InterPro" id="IPR011701">
    <property type="entry name" value="MFS"/>
</dbReference>
<sequence length="447" mass="48139">MATVAPASGLVLENSQKLRLFTLFILYVGQGMPIGLFWFAIPAWMAVNGASAADVGSVAALTALPWSLKFTNGFFMDRYTYLPMGRRRAWILGAQGLMIAVLVVGAVLSPAVTDIAILGALGFMLNTATAFQDVAVDGLAVDIMSEDERARGSGMMFGGQSIGIAAATAICGFVIEDFGAPGAFLTVAAILLLLCAYTAAFRERTGERRYPWSEGDAHARNLDIQLDAWWPILRSTFVSLFAGKSLLWMIAMFSAGILYGGMTGAVPLIGANHVGWDVSTISSHNASAGLVGGILCMTLGGWLGDRYGAKRIGIMWIVITLGLLTTMYFSVSYWGVPALFLVFVYGWMALNVLRTVALLPVSMRLCDPTVAATQFTIYMAVSNFGISFGAFMLGQSDRMGGLQSIFVVCGAGLMVTLFLLLTVRFPRRPEYYEIQKRREILAAHKPA</sequence>
<keyword evidence="3" id="KW-0813">Transport</keyword>
<evidence type="ECO:0000256" key="6">
    <source>
        <dbReference type="ARBA" id="ARBA00023136"/>
    </source>
</evidence>
<comment type="similarity">
    <text evidence="2">Belongs to the major facilitator superfamily.</text>
</comment>
<evidence type="ECO:0000256" key="4">
    <source>
        <dbReference type="ARBA" id="ARBA00022692"/>
    </source>
</evidence>
<keyword evidence="6 7" id="KW-0472">Membrane</keyword>
<dbReference type="Gene3D" id="1.20.1250.20">
    <property type="entry name" value="MFS general substrate transporter like domains"/>
    <property type="match status" value="1"/>
</dbReference>
<name>A0ABS7IYC4_9SPHN</name>
<feature type="transmembrane region" description="Helical" evidence="7">
    <location>
        <begin position="181"/>
        <end position="200"/>
    </location>
</feature>
<feature type="transmembrane region" description="Helical" evidence="7">
    <location>
        <begin position="286"/>
        <end position="304"/>
    </location>
</feature>
<feature type="transmembrane region" description="Helical" evidence="7">
    <location>
        <begin position="115"/>
        <end position="136"/>
    </location>
</feature>
<feature type="transmembrane region" description="Helical" evidence="7">
    <location>
        <begin position="405"/>
        <end position="423"/>
    </location>
</feature>
<comment type="caution">
    <text evidence="8">The sequence shown here is derived from an EMBL/GenBank/DDBJ whole genome shotgun (WGS) entry which is preliminary data.</text>
</comment>
<dbReference type="RefSeq" id="WP_221572410.1">
    <property type="nucleotide sequence ID" value="NZ_JAIGNK010000001.1"/>
</dbReference>
<evidence type="ECO:0000256" key="7">
    <source>
        <dbReference type="SAM" id="Phobius"/>
    </source>
</evidence>
<evidence type="ECO:0000313" key="9">
    <source>
        <dbReference type="Proteomes" id="UP000783253"/>
    </source>
</evidence>
<evidence type="ECO:0000256" key="2">
    <source>
        <dbReference type="ARBA" id="ARBA00008335"/>
    </source>
</evidence>